<organism evidence="1 2">
    <name type="scientific">Meloidogyne hapla</name>
    <name type="common">Root-knot nematode worm</name>
    <dbReference type="NCBI Taxonomy" id="6305"/>
    <lineage>
        <taxon>Eukaryota</taxon>
        <taxon>Metazoa</taxon>
        <taxon>Ecdysozoa</taxon>
        <taxon>Nematoda</taxon>
        <taxon>Chromadorea</taxon>
        <taxon>Rhabditida</taxon>
        <taxon>Tylenchina</taxon>
        <taxon>Tylenchomorpha</taxon>
        <taxon>Tylenchoidea</taxon>
        <taxon>Meloidogynidae</taxon>
        <taxon>Meloidogyninae</taxon>
        <taxon>Meloidogyne</taxon>
    </lineage>
</organism>
<proteinExistence type="predicted"/>
<evidence type="ECO:0000313" key="2">
    <source>
        <dbReference type="WBParaSite" id="MhA1_Contig2022.frz3.gene2"/>
    </source>
</evidence>
<name>A0A1I8BEY1_MELHA</name>
<keyword evidence="1" id="KW-1185">Reference proteome</keyword>
<reference evidence="2" key="1">
    <citation type="submission" date="2016-11" db="UniProtKB">
        <authorList>
            <consortium name="WormBaseParasite"/>
        </authorList>
    </citation>
    <scope>IDENTIFICATION</scope>
</reference>
<sequence length="122" mass="14414">MSRTAHKLFSHCKEKLIDNVNINSRISREITEEQEEYIRARFYCGTGMFLSATNYFLNEITQNDDIIKALNKGINGYEYKKREFIQIKNNSINFITPVIKEMRIILIEDENIKIKNTNVTIF</sequence>
<evidence type="ECO:0000313" key="1">
    <source>
        <dbReference type="Proteomes" id="UP000095281"/>
    </source>
</evidence>
<protein>
    <submittedName>
        <fullName evidence="2">Uncharacterized protein</fullName>
    </submittedName>
</protein>
<dbReference type="Proteomes" id="UP000095281">
    <property type="component" value="Unplaced"/>
</dbReference>
<dbReference type="AlphaFoldDB" id="A0A1I8BEY1"/>
<dbReference type="WBParaSite" id="MhA1_Contig2022.frz3.gene2">
    <property type="protein sequence ID" value="MhA1_Contig2022.frz3.gene2"/>
    <property type="gene ID" value="MhA1_Contig2022.frz3.gene2"/>
</dbReference>
<accession>A0A1I8BEY1</accession>